<reference evidence="1" key="2">
    <citation type="submission" date="2020-09" db="EMBL/GenBank/DDBJ databases">
        <authorList>
            <person name="Sun Q."/>
            <person name="Ohkuma M."/>
        </authorList>
    </citation>
    <scope>NUCLEOTIDE SEQUENCE</scope>
    <source>
        <strain evidence="1">JCM 17820</strain>
    </source>
</reference>
<dbReference type="Pfam" id="PF25252">
    <property type="entry name" value="DUF7854"/>
    <property type="match status" value="1"/>
</dbReference>
<dbReference type="EMBL" id="BMOU01000007">
    <property type="protein sequence ID" value="GGO03163.1"/>
    <property type="molecule type" value="Genomic_DNA"/>
</dbReference>
<evidence type="ECO:0000313" key="2">
    <source>
        <dbReference type="Proteomes" id="UP000605784"/>
    </source>
</evidence>
<name>A0A830GSR9_9EURY</name>
<sequence length="90" mass="9407">MDRISALRNVEEALAAFEAGECSLSDLESDVRGVLRTYAADFEGDLQAYRASGDGPADGLVVLAASEPEARERVAELVAGSVTFSVSAVD</sequence>
<gene>
    <name evidence="1" type="ORF">GCM10009030_38530</name>
</gene>
<organism evidence="1 2">
    <name type="scientific">Haloarcula pellucida</name>
    <dbReference type="NCBI Taxonomy" id="1427151"/>
    <lineage>
        <taxon>Archaea</taxon>
        <taxon>Methanobacteriati</taxon>
        <taxon>Methanobacteriota</taxon>
        <taxon>Stenosarchaea group</taxon>
        <taxon>Halobacteria</taxon>
        <taxon>Halobacteriales</taxon>
        <taxon>Haloarculaceae</taxon>
        <taxon>Haloarcula</taxon>
    </lineage>
</organism>
<dbReference type="RefSeq" id="WP_189001861.1">
    <property type="nucleotide sequence ID" value="NZ_BMOU01000007.1"/>
</dbReference>
<dbReference type="Proteomes" id="UP000605784">
    <property type="component" value="Unassembled WGS sequence"/>
</dbReference>
<comment type="caution">
    <text evidence="1">The sequence shown here is derived from an EMBL/GenBank/DDBJ whole genome shotgun (WGS) entry which is preliminary data.</text>
</comment>
<accession>A0A830GSR9</accession>
<protein>
    <submittedName>
        <fullName evidence="1">Uncharacterized protein</fullName>
    </submittedName>
</protein>
<dbReference type="InterPro" id="IPR057176">
    <property type="entry name" value="DUF7854"/>
</dbReference>
<dbReference type="AlphaFoldDB" id="A0A830GSR9"/>
<reference evidence="1" key="1">
    <citation type="journal article" date="2014" name="Int. J. Syst. Evol. Microbiol.">
        <title>Complete genome sequence of Corynebacterium casei LMG S-19264T (=DSM 44701T), isolated from a smear-ripened cheese.</title>
        <authorList>
            <consortium name="US DOE Joint Genome Institute (JGI-PGF)"/>
            <person name="Walter F."/>
            <person name="Albersmeier A."/>
            <person name="Kalinowski J."/>
            <person name="Ruckert C."/>
        </authorList>
    </citation>
    <scope>NUCLEOTIDE SEQUENCE</scope>
    <source>
        <strain evidence="1">JCM 17820</strain>
    </source>
</reference>
<keyword evidence="2" id="KW-1185">Reference proteome</keyword>
<proteinExistence type="predicted"/>
<evidence type="ECO:0000313" key="1">
    <source>
        <dbReference type="EMBL" id="GGO03163.1"/>
    </source>
</evidence>